<proteinExistence type="predicted"/>
<protein>
    <submittedName>
        <fullName evidence="3">Xre family transcriptional regulator</fullName>
    </submittedName>
</protein>
<dbReference type="OrthoDB" id="9812960at2"/>
<dbReference type="InterPro" id="IPR050807">
    <property type="entry name" value="TransReg_Diox_bact_type"/>
</dbReference>
<dbReference type="KEGG" id="pnp:IJ22_50940"/>
<dbReference type="GO" id="GO:0003700">
    <property type="term" value="F:DNA-binding transcription factor activity"/>
    <property type="evidence" value="ECO:0007669"/>
    <property type="project" value="TreeGrafter"/>
</dbReference>
<dbReference type="EMBL" id="CP013652">
    <property type="protein sequence ID" value="ALS25353.1"/>
    <property type="molecule type" value="Genomic_DNA"/>
</dbReference>
<sequence>MNNQKHSFGTYLKRIRKAKNLSMSALSKLSQVSQPYLSQIENDQKIPSINALTKLAIPLDVSLSELMYFAGLSSELQDEDISDLITRSLGAQKVNYRELNTYFELPDITLDGEVLSSKEKKEILNYVRYLLFKRSEGK</sequence>
<dbReference type="SUPFAM" id="SSF47413">
    <property type="entry name" value="lambda repressor-like DNA-binding domains"/>
    <property type="match status" value="1"/>
</dbReference>
<accession>A0A0U2UGL2</accession>
<dbReference type="GO" id="GO:0005829">
    <property type="term" value="C:cytosol"/>
    <property type="evidence" value="ECO:0007669"/>
    <property type="project" value="TreeGrafter"/>
</dbReference>
<keyword evidence="4" id="KW-1185">Reference proteome</keyword>
<dbReference type="PATRIC" id="fig|162209.4.peg.5384"/>
<dbReference type="InterPro" id="IPR010982">
    <property type="entry name" value="Lambda_DNA-bd_dom_sf"/>
</dbReference>
<dbReference type="STRING" id="162209.IJ22_50940"/>
<dbReference type="Pfam" id="PF01381">
    <property type="entry name" value="HTH_3"/>
    <property type="match status" value="1"/>
</dbReference>
<dbReference type="GO" id="GO:0003677">
    <property type="term" value="F:DNA binding"/>
    <property type="evidence" value="ECO:0007669"/>
    <property type="project" value="UniProtKB-KW"/>
</dbReference>
<evidence type="ECO:0000313" key="4">
    <source>
        <dbReference type="Proteomes" id="UP000061660"/>
    </source>
</evidence>
<dbReference type="AlphaFoldDB" id="A0A0U2UGL2"/>
<name>A0A0U2UGL2_9BACL</name>
<evidence type="ECO:0000259" key="2">
    <source>
        <dbReference type="PROSITE" id="PS50943"/>
    </source>
</evidence>
<reference evidence="3 4" key="2">
    <citation type="journal article" date="2016" name="Genome Announc.">
        <title>Complete Genome Sequences of Two Interactive Moderate Thermophiles, Paenibacillus napthalenovorans 32O-Y and Paenibacillus sp. 32O-W.</title>
        <authorList>
            <person name="Butler R.R.III."/>
            <person name="Wang J."/>
            <person name="Stark B.C."/>
            <person name="Pombert J.F."/>
        </authorList>
    </citation>
    <scope>NUCLEOTIDE SEQUENCE [LARGE SCALE GENOMIC DNA]</scope>
    <source>
        <strain evidence="3 4">32O-Y</strain>
    </source>
</reference>
<dbReference type="PROSITE" id="PS50943">
    <property type="entry name" value="HTH_CROC1"/>
    <property type="match status" value="1"/>
</dbReference>
<feature type="domain" description="HTH cro/C1-type" evidence="2">
    <location>
        <begin position="12"/>
        <end position="66"/>
    </location>
</feature>
<dbReference type="RefSeq" id="WP_062410720.1">
    <property type="nucleotide sequence ID" value="NZ_CP013652.1"/>
</dbReference>
<organism evidence="3 4">
    <name type="scientific">Paenibacillus naphthalenovorans</name>
    <dbReference type="NCBI Taxonomy" id="162209"/>
    <lineage>
        <taxon>Bacteria</taxon>
        <taxon>Bacillati</taxon>
        <taxon>Bacillota</taxon>
        <taxon>Bacilli</taxon>
        <taxon>Bacillales</taxon>
        <taxon>Paenibacillaceae</taxon>
        <taxon>Paenibacillus</taxon>
    </lineage>
</organism>
<reference evidence="4" key="1">
    <citation type="submission" date="2015-12" db="EMBL/GenBank/DDBJ databases">
        <title>Complete genome sequences of two moderately thermophilic Paenibacillus species.</title>
        <authorList>
            <person name="Butler R.III."/>
            <person name="Wang J."/>
            <person name="Stark B.C."/>
            <person name="Pombert J.-F."/>
        </authorList>
    </citation>
    <scope>NUCLEOTIDE SEQUENCE [LARGE SCALE GENOMIC DNA]</scope>
    <source>
        <strain evidence="4">32O-Y</strain>
    </source>
</reference>
<dbReference type="Proteomes" id="UP000061660">
    <property type="component" value="Chromosome"/>
</dbReference>
<dbReference type="InterPro" id="IPR001387">
    <property type="entry name" value="Cro/C1-type_HTH"/>
</dbReference>
<gene>
    <name evidence="3" type="ORF">IJ22_50940</name>
</gene>
<dbReference type="CDD" id="cd00093">
    <property type="entry name" value="HTH_XRE"/>
    <property type="match status" value="1"/>
</dbReference>
<keyword evidence="1" id="KW-0238">DNA-binding</keyword>
<evidence type="ECO:0000256" key="1">
    <source>
        <dbReference type="ARBA" id="ARBA00023125"/>
    </source>
</evidence>
<evidence type="ECO:0000313" key="3">
    <source>
        <dbReference type="EMBL" id="ALS25353.1"/>
    </source>
</evidence>
<dbReference type="SMART" id="SM00530">
    <property type="entry name" value="HTH_XRE"/>
    <property type="match status" value="1"/>
</dbReference>
<dbReference type="Gene3D" id="1.10.260.40">
    <property type="entry name" value="lambda repressor-like DNA-binding domains"/>
    <property type="match status" value="1"/>
</dbReference>
<dbReference type="PANTHER" id="PTHR46797:SF1">
    <property type="entry name" value="METHYLPHOSPHONATE SYNTHASE"/>
    <property type="match status" value="1"/>
</dbReference>
<dbReference type="PANTHER" id="PTHR46797">
    <property type="entry name" value="HTH-TYPE TRANSCRIPTIONAL REGULATOR"/>
    <property type="match status" value="1"/>
</dbReference>